<dbReference type="Gene3D" id="3.40.50.12370">
    <property type="match status" value="1"/>
</dbReference>
<dbReference type="InterPro" id="IPR006016">
    <property type="entry name" value="UspA"/>
</dbReference>
<evidence type="ECO:0000313" key="3">
    <source>
        <dbReference type="EMBL" id="PCE40718.1"/>
    </source>
</evidence>
<dbReference type="InterPro" id="IPR006015">
    <property type="entry name" value="Universal_stress_UspA"/>
</dbReference>
<gene>
    <name evidence="3" type="ORF">COO09_19135</name>
</gene>
<dbReference type="Proteomes" id="UP000218934">
    <property type="component" value="Unassembled WGS sequence"/>
</dbReference>
<dbReference type="PANTHER" id="PTHR46268:SF15">
    <property type="entry name" value="UNIVERSAL STRESS PROTEIN HP_0031"/>
    <property type="match status" value="1"/>
</dbReference>
<dbReference type="Pfam" id="PF00582">
    <property type="entry name" value="Usp"/>
    <property type="match status" value="1"/>
</dbReference>
<feature type="domain" description="UspA" evidence="2">
    <location>
        <begin position="149"/>
        <end position="267"/>
    </location>
</feature>
<sequence>MKNILVLVHDDPGQEARLQAALDVTRALKGHLNCLDVVIMPVVIGYDWSGYAGAMLLEEERAAEKVNRLVLEKRLAREGVAWSWLNATGDLVSSIERAAVLNELIVVNCRLDATTYPDMRASTSNLIVTSGKPILAVPESGRGFAVSGRALVAWDGSLESDAALQAAIPLLRQATHVTIVEIDDGSLDIPAEDAAAFLSRHGVHSLIIRDEAPHGQTGRRLLALIADRKADYVVMGGFGHSRLSEALMGGVTRTLLTHSPVPLLLVH</sequence>
<dbReference type="EMBL" id="NWUF01000024">
    <property type="protein sequence ID" value="PCE40718.1"/>
    <property type="molecule type" value="Genomic_DNA"/>
</dbReference>
<evidence type="ECO:0000259" key="2">
    <source>
        <dbReference type="Pfam" id="PF00582"/>
    </source>
</evidence>
<name>A0A2A4FTF0_9SPHN</name>
<dbReference type="PANTHER" id="PTHR46268">
    <property type="entry name" value="STRESS RESPONSE PROTEIN NHAX"/>
    <property type="match status" value="1"/>
</dbReference>
<comment type="caution">
    <text evidence="3">The sequence shown here is derived from an EMBL/GenBank/DDBJ whole genome shotgun (WGS) entry which is preliminary data.</text>
</comment>
<evidence type="ECO:0000256" key="1">
    <source>
        <dbReference type="ARBA" id="ARBA00008791"/>
    </source>
</evidence>
<organism evidence="3 4">
    <name type="scientific">Rhizorhabdus dicambivorans</name>
    <dbReference type="NCBI Taxonomy" id="1850238"/>
    <lineage>
        <taxon>Bacteria</taxon>
        <taxon>Pseudomonadati</taxon>
        <taxon>Pseudomonadota</taxon>
        <taxon>Alphaproteobacteria</taxon>
        <taxon>Sphingomonadales</taxon>
        <taxon>Sphingomonadaceae</taxon>
        <taxon>Rhizorhabdus</taxon>
    </lineage>
</organism>
<dbReference type="PRINTS" id="PR01438">
    <property type="entry name" value="UNVRSLSTRESS"/>
</dbReference>
<dbReference type="OrthoDB" id="9804721at2"/>
<dbReference type="RefSeq" id="WP_066964196.1">
    <property type="nucleotide sequence ID" value="NZ_CP023449.1"/>
</dbReference>
<dbReference type="AlphaFoldDB" id="A0A2A4FTF0"/>
<protein>
    <submittedName>
        <fullName evidence="3">Universal stress protein</fullName>
    </submittedName>
</protein>
<reference evidence="3 4" key="1">
    <citation type="submission" date="2017-09" db="EMBL/GenBank/DDBJ databases">
        <title>The Catabolism of 3,6-Dichlorosalicylic acid is Initiated by the Cytochrome P450 Monooxygenase DsmABC in Rhizorhabdus dicambivorans Ndbn-20.</title>
        <authorList>
            <person name="Na L."/>
        </authorList>
    </citation>
    <scope>NUCLEOTIDE SEQUENCE [LARGE SCALE GENOMIC DNA]</scope>
    <source>
        <strain evidence="3 4">Ndbn-20m</strain>
    </source>
</reference>
<dbReference type="KEGG" id="rdi:CMV14_05235"/>
<accession>A0A2A4FTF0</accession>
<proteinExistence type="inferred from homology"/>
<keyword evidence="4" id="KW-1185">Reference proteome</keyword>
<dbReference type="SUPFAM" id="SSF52402">
    <property type="entry name" value="Adenine nucleotide alpha hydrolases-like"/>
    <property type="match status" value="2"/>
</dbReference>
<dbReference type="CDD" id="cd00293">
    <property type="entry name" value="USP-like"/>
    <property type="match status" value="1"/>
</dbReference>
<evidence type="ECO:0000313" key="4">
    <source>
        <dbReference type="Proteomes" id="UP000218934"/>
    </source>
</evidence>
<comment type="similarity">
    <text evidence="1">Belongs to the universal stress protein A family.</text>
</comment>